<name>A0AAV2DY13_9ROSI</name>
<dbReference type="AlphaFoldDB" id="A0AAV2DY13"/>
<proteinExistence type="predicted"/>
<reference evidence="1 2" key="1">
    <citation type="submission" date="2024-04" db="EMBL/GenBank/DDBJ databases">
        <authorList>
            <person name="Fracassetti M."/>
        </authorList>
    </citation>
    <scope>NUCLEOTIDE SEQUENCE [LARGE SCALE GENOMIC DNA]</scope>
</reference>
<protein>
    <submittedName>
        <fullName evidence="1">Uncharacterized protein</fullName>
    </submittedName>
</protein>
<evidence type="ECO:0000313" key="1">
    <source>
        <dbReference type="EMBL" id="CAL1378235.1"/>
    </source>
</evidence>
<gene>
    <name evidence="1" type="ORF">LTRI10_LOCUS19832</name>
</gene>
<accession>A0AAV2DY13</accession>
<organism evidence="1 2">
    <name type="scientific">Linum trigynum</name>
    <dbReference type="NCBI Taxonomy" id="586398"/>
    <lineage>
        <taxon>Eukaryota</taxon>
        <taxon>Viridiplantae</taxon>
        <taxon>Streptophyta</taxon>
        <taxon>Embryophyta</taxon>
        <taxon>Tracheophyta</taxon>
        <taxon>Spermatophyta</taxon>
        <taxon>Magnoliopsida</taxon>
        <taxon>eudicotyledons</taxon>
        <taxon>Gunneridae</taxon>
        <taxon>Pentapetalae</taxon>
        <taxon>rosids</taxon>
        <taxon>fabids</taxon>
        <taxon>Malpighiales</taxon>
        <taxon>Linaceae</taxon>
        <taxon>Linum</taxon>
    </lineage>
</organism>
<dbReference type="Proteomes" id="UP001497516">
    <property type="component" value="Chromosome 3"/>
</dbReference>
<dbReference type="EMBL" id="OZ034816">
    <property type="protein sequence ID" value="CAL1378235.1"/>
    <property type="molecule type" value="Genomic_DNA"/>
</dbReference>
<evidence type="ECO:0000313" key="2">
    <source>
        <dbReference type="Proteomes" id="UP001497516"/>
    </source>
</evidence>
<sequence length="80" mass="8809">MRATPASNFTDELLMNFDGQILRVATSWTGTRELGSFKGSLKDSFTSKRSGRTPEQLHLSSSATMRSVVAIVSCENRQPD</sequence>
<keyword evidence="2" id="KW-1185">Reference proteome</keyword>